<dbReference type="SUPFAM" id="SSF55961">
    <property type="entry name" value="Bet v1-like"/>
    <property type="match status" value="1"/>
</dbReference>
<name>A0ABU2S0J6_9ACTN</name>
<sequence>MTSETVFDISVGTRVPAAPDTVFAYVSDLTRSGEWSPECLGGEWTEGTPAALGSVFTARNHRAADVVSWAPVVRGEWATQCEVVASEAPRVFSWAMRDSSGRAQESVWSFLIEAAAGGSVLTHAFRMSDLTEGMREILAKLSGDEKQQFLSDWSGKLEGDMRRSIARIKAVLESTS</sequence>
<reference evidence="2" key="1">
    <citation type="submission" date="2023-07" db="EMBL/GenBank/DDBJ databases">
        <title>30 novel species of actinomycetes from the DSMZ collection.</title>
        <authorList>
            <person name="Nouioui I."/>
        </authorList>
    </citation>
    <scope>NUCLEOTIDE SEQUENCE [LARGE SCALE GENOMIC DNA]</scope>
    <source>
        <strain evidence="2">DSM 41886</strain>
    </source>
</reference>
<protein>
    <submittedName>
        <fullName evidence="1">SRPBCC family protein</fullName>
    </submittedName>
</protein>
<evidence type="ECO:0000313" key="1">
    <source>
        <dbReference type="EMBL" id="MDT0442526.1"/>
    </source>
</evidence>
<dbReference type="Proteomes" id="UP001183615">
    <property type="component" value="Unassembled WGS sequence"/>
</dbReference>
<dbReference type="RefSeq" id="WP_311616950.1">
    <property type="nucleotide sequence ID" value="NZ_JAVREV010000003.1"/>
</dbReference>
<gene>
    <name evidence="1" type="ORF">RM779_07940</name>
</gene>
<dbReference type="InterPro" id="IPR019587">
    <property type="entry name" value="Polyketide_cyclase/dehydratase"/>
</dbReference>
<dbReference type="CDD" id="cd07812">
    <property type="entry name" value="SRPBCC"/>
    <property type="match status" value="1"/>
</dbReference>
<dbReference type="InterPro" id="IPR023393">
    <property type="entry name" value="START-like_dom_sf"/>
</dbReference>
<evidence type="ECO:0000313" key="2">
    <source>
        <dbReference type="Proteomes" id="UP001183615"/>
    </source>
</evidence>
<dbReference type="EMBL" id="JAVREV010000003">
    <property type="protein sequence ID" value="MDT0442526.1"/>
    <property type="molecule type" value="Genomic_DNA"/>
</dbReference>
<comment type="caution">
    <text evidence="1">The sequence shown here is derived from an EMBL/GenBank/DDBJ whole genome shotgun (WGS) entry which is preliminary data.</text>
</comment>
<proteinExistence type="predicted"/>
<accession>A0ABU2S0J6</accession>
<keyword evidence="2" id="KW-1185">Reference proteome</keyword>
<organism evidence="1 2">
    <name type="scientific">Streptomyces johnsoniae</name>
    <dbReference type="NCBI Taxonomy" id="3075532"/>
    <lineage>
        <taxon>Bacteria</taxon>
        <taxon>Bacillati</taxon>
        <taxon>Actinomycetota</taxon>
        <taxon>Actinomycetes</taxon>
        <taxon>Kitasatosporales</taxon>
        <taxon>Streptomycetaceae</taxon>
        <taxon>Streptomyces</taxon>
    </lineage>
</organism>
<dbReference type="Gene3D" id="3.30.530.20">
    <property type="match status" value="1"/>
</dbReference>
<dbReference type="Pfam" id="PF10604">
    <property type="entry name" value="Polyketide_cyc2"/>
    <property type="match status" value="1"/>
</dbReference>